<accession>A0A6J6UW41</accession>
<evidence type="ECO:0000313" key="5">
    <source>
        <dbReference type="EMBL" id="CAB4695636.1"/>
    </source>
</evidence>
<dbReference type="InterPro" id="IPR020845">
    <property type="entry name" value="AMP-binding_CS"/>
</dbReference>
<name>A0A6J6UW41_9ZZZZ</name>
<evidence type="ECO:0000313" key="7">
    <source>
        <dbReference type="EMBL" id="CAB4866307.1"/>
    </source>
</evidence>
<dbReference type="EMBL" id="CAEZXX010000010">
    <property type="protein sequence ID" value="CAB4695636.1"/>
    <property type="molecule type" value="Genomic_DNA"/>
</dbReference>
<dbReference type="InterPro" id="IPR042099">
    <property type="entry name" value="ANL_N_sf"/>
</dbReference>
<evidence type="ECO:0000259" key="4">
    <source>
        <dbReference type="Pfam" id="PF13193"/>
    </source>
</evidence>
<dbReference type="PANTHER" id="PTHR43201:SF5">
    <property type="entry name" value="MEDIUM-CHAIN ACYL-COA LIGASE ACSF2, MITOCHONDRIAL"/>
    <property type="match status" value="1"/>
</dbReference>
<dbReference type="EMBL" id="CAEZYY010000032">
    <property type="protein sequence ID" value="CAB4764151.1"/>
    <property type="molecule type" value="Genomic_DNA"/>
</dbReference>
<evidence type="ECO:0000256" key="1">
    <source>
        <dbReference type="ARBA" id="ARBA00006432"/>
    </source>
</evidence>
<dbReference type="EMBL" id="CAFBLR010000030">
    <property type="protein sequence ID" value="CAB4866307.1"/>
    <property type="molecule type" value="Genomic_DNA"/>
</dbReference>
<dbReference type="Gene3D" id="3.40.50.12780">
    <property type="entry name" value="N-terminal domain of ligase-like"/>
    <property type="match status" value="1"/>
</dbReference>
<protein>
    <submittedName>
        <fullName evidence="6">Unannotated protein</fullName>
    </submittedName>
</protein>
<sequence>MLFQQLLRDGAHRTPDKIALHWVERNRSLTYAQAVEQMDRVAGALSTLGVGHGDRVGIFAHNGLDYLTAMFGTWRLGAVSALINLQYADTLDYYVNDSRPKVLIYTGDYLETIDRHRANLPSVEHYVCMDGPQPGAHDWSALLADAPAPPPDMTVESDVAHLSYTSGTSGNPKGACLSHEPTLRATRCIAERLRLTASDVSLGPTALSSSYQLVANLLPVLAVGATACVMSKWSGASGWEAAEALGVTSIPANPTVLRDLLDESTVRGSAPGRLRLTVSGGGPVPPGLKQAWRDRFGIPLCESYGQSELGGFVGLWAADQPVTDDRLLSCGRPLADKEVRALDDNGVEVPTGSLGELCLRGGFMAGYWDRPDKTAETLRDGWLHTGDVGFIDTGGFVFMRGRLSERLTVLGEQWYPRDVEEVLMRHPSVREAALVGFPDPTLGQRPVAFVTPVEPTLHPADTNALVQFVQKELGRCPASLSVEVLEFMPMTPTGKISKAQLLAEGNR</sequence>
<reference evidence="6" key="1">
    <citation type="submission" date="2020-05" db="EMBL/GenBank/DDBJ databases">
        <authorList>
            <person name="Chiriac C."/>
            <person name="Salcher M."/>
            <person name="Ghai R."/>
            <person name="Kavagutti S V."/>
        </authorList>
    </citation>
    <scope>NUCLEOTIDE SEQUENCE</scope>
</reference>
<gene>
    <name evidence="5" type="ORF">UFOPK2602_00277</name>
    <name evidence="6" type="ORF">UFOPK2806_01911</name>
    <name evidence="7" type="ORF">UFOPK3417_00500</name>
    <name evidence="8" type="ORF">UFOPK4306_01498</name>
</gene>
<dbReference type="SUPFAM" id="SSF56801">
    <property type="entry name" value="Acetyl-CoA synthetase-like"/>
    <property type="match status" value="1"/>
</dbReference>
<dbReference type="EMBL" id="CAFBQP010000056">
    <property type="protein sequence ID" value="CAB5065004.1"/>
    <property type="molecule type" value="Genomic_DNA"/>
</dbReference>
<dbReference type="PANTHER" id="PTHR43201">
    <property type="entry name" value="ACYL-COA SYNTHETASE"/>
    <property type="match status" value="1"/>
</dbReference>
<dbReference type="AlphaFoldDB" id="A0A6J6UW41"/>
<dbReference type="InterPro" id="IPR025110">
    <property type="entry name" value="AMP-bd_C"/>
</dbReference>
<evidence type="ECO:0000259" key="3">
    <source>
        <dbReference type="Pfam" id="PF00501"/>
    </source>
</evidence>
<dbReference type="GO" id="GO:0006631">
    <property type="term" value="P:fatty acid metabolic process"/>
    <property type="evidence" value="ECO:0007669"/>
    <property type="project" value="TreeGrafter"/>
</dbReference>
<dbReference type="InterPro" id="IPR045851">
    <property type="entry name" value="AMP-bd_C_sf"/>
</dbReference>
<keyword evidence="2" id="KW-0436">Ligase</keyword>
<dbReference type="Pfam" id="PF13193">
    <property type="entry name" value="AMP-binding_C"/>
    <property type="match status" value="1"/>
</dbReference>
<dbReference type="Gene3D" id="3.30.300.30">
    <property type="match status" value="1"/>
</dbReference>
<evidence type="ECO:0000313" key="8">
    <source>
        <dbReference type="EMBL" id="CAB5065004.1"/>
    </source>
</evidence>
<comment type="similarity">
    <text evidence="1">Belongs to the ATP-dependent AMP-binding enzyme family.</text>
</comment>
<dbReference type="Pfam" id="PF00501">
    <property type="entry name" value="AMP-binding"/>
    <property type="match status" value="1"/>
</dbReference>
<dbReference type="InterPro" id="IPR000873">
    <property type="entry name" value="AMP-dep_synth/lig_dom"/>
</dbReference>
<feature type="domain" description="AMP-binding enzyme C-terminal" evidence="4">
    <location>
        <begin position="419"/>
        <end position="495"/>
    </location>
</feature>
<dbReference type="GO" id="GO:0031956">
    <property type="term" value="F:medium-chain fatty acid-CoA ligase activity"/>
    <property type="evidence" value="ECO:0007669"/>
    <property type="project" value="TreeGrafter"/>
</dbReference>
<evidence type="ECO:0000256" key="2">
    <source>
        <dbReference type="ARBA" id="ARBA00022598"/>
    </source>
</evidence>
<organism evidence="6">
    <name type="scientific">freshwater metagenome</name>
    <dbReference type="NCBI Taxonomy" id="449393"/>
    <lineage>
        <taxon>unclassified sequences</taxon>
        <taxon>metagenomes</taxon>
        <taxon>ecological metagenomes</taxon>
    </lineage>
</organism>
<proteinExistence type="inferred from homology"/>
<evidence type="ECO:0000313" key="6">
    <source>
        <dbReference type="EMBL" id="CAB4764151.1"/>
    </source>
</evidence>
<dbReference type="PROSITE" id="PS00455">
    <property type="entry name" value="AMP_BINDING"/>
    <property type="match status" value="1"/>
</dbReference>
<feature type="domain" description="AMP-dependent synthetase/ligase" evidence="3">
    <location>
        <begin position="9"/>
        <end position="368"/>
    </location>
</feature>